<keyword evidence="4 7" id="KW-0812">Transmembrane</keyword>
<keyword evidence="3" id="KW-0808">Transferase</keyword>
<feature type="transmembrane region" description="Helical" evidence="7">
    <location>
        <begin position="71"/>
        <end position="91"/>
    </location>
</feature>
<dbReference type="PANTHER" id="PTHR43867:SF2">
    <property type="entry name" value="CELLULOSE SYNTHASE CATALYTIC SUBUNIT A [UDP-FORMING]"/>
    <property type="match status" value="1"/>
</dbReference>
<evidence type="ECO:0000256" key="2">
    <source>
        <dbReference type="ARBA" id="ARBA00022676"/>
    </source>
</evidence>
<dbReference type="Pfam" id="PF13632">
    <property type="entry name" value="Glyco_trans_2_3"/>
    <property type="match status" value="1"/>
</dbReference>
<evidence type="ECO:0000313" key="9">
    <source>
        <dbReference type="EMBL" id="GGG29359.1"/>
    </source>
</evidence>
<dbReference type="InterPro" id="IPR029044">
    <property type="entry name" value="Nucleotide-diphossugar_trans"/>
</dbReference>
<organism evidence="9 10">
    <name type="scientific">Rhodococcoides trifolii</name>
    <dbReference type="NCBI Taxonomy" id="908250"/>
    <lineage>
        <taxon>Bacteria</taxon>
        <taxon>Bacillati</taxon>
        <taxon>Actinomycetota</taxon>
        <taxon>Actinomycetes</taxon>
        <taxon>Mycobacteriales</taxon>
        <taxon>Nocardiaceae</taxon>
        <taxon>Rhodococcoides</taxon>
    </lineage>
</organism>
<dbReference type="AlphaFoldDB" id="A0A917LJ84"/>
<comment type="subcellular location">
    <subcellularLocation>
        <location evidence="1">Membrane</location>
        <topology evidence="1">Multi-pass membrane protein</topology>
    </subcellularLocation>
</comment>
<sequence>MTAVSAAPAQRVALPFETHQDSIDITLPSPPGDLERDTYLQSAHRWVPFASAFGGFLTTLSLLFLVRSQAWAIPLLIPLAVSTIGMVLSLLTSTQKRRDTLVSHRHRVASYSPQDVPSVDVFLPSAGEDLSVIENTFFHVSRLDWDGEIRVYVLDDSARPEVADIAAQFGFEYRTRPNRGYLKKAGNLRFGYEESDGDFIAIFDADFVPRPDYLRELMPYTDEDDVAIVQSPQAFDVDSRMNWVQHAAGATQILFYRWIQPARDVNDAAICVGTCAIYRRSALEESGGFAQIGHSEDVHTGVNLMKVGYRVRYVPTVVSKGLCPDTLEQFANQQYRWCTGSMSLLFSKTFHTAPFTRRQRLCFWSGFMYYIDTALSIYLISIPPILMALLAPDAVSLNNYLFVFLALIVRLSIVPVITMGTESMPGLTRIQSTYSFAHSLALFDVLRGRTDAWQATGVKGRSPTARRVNTVMFYWLVVVQTLMLGSALFRAPEHGWLDFAPMMAFALLNLIVAYPMIAWRTTFPALFDPMTPRRVLKGLLS</sequence>
<reference evidence="9" key="1">
    <citation type="journal article" date="2014" name="Int. J. Syst. Evol. Microbiol.">
        <title>Complete genome sequence of Corynebacterium casei LMG S-19264T (=DSM 44701T), isolated from a smear-ripened cheese.</title>
        <authorList>
            <consortium name="US DOE Joint Genome Institute (JGI-PGF)"/>
            <person name="Walter F."/>
            <person name="Albersmeier A."/>
            <person name="Kalinowski J."/>
            <person name="Ruckert C."/>
        </authorList>
    </citation>
    <scope>NUCLEOTIDE SEQUENCE</scope>
    <source>
        <strain evidence="9">CCM 7905</strain>
    </source>
</reference>
<evidence type="ECO:0000256" key="5">
    <source>
        <dbReference type="ARBA" id="ARBA00022989"/>
    </source>
</evidence>
<keyword evidence="6 7" id="KW-0472">Membrane</keyword>
<keyword evidence="5 7" id="KW-1133">Transmembrane helix</keyword>
<accession>A0A917LJ84</accession>
<dbReference type="EMBL" id="BMCU01000009">
    <property type="protein sequence ID" value="GGG29359.1"/>
    <property type="molecule type" value="Genomic_DNA"/>
</dbReference>
<dbReference type="InterPro" id="IPR050321">
    <property type="entry name" value="Glycosyltr_2/OpgH_subfam"/>
</dbReference>
<name>A0A917LJ84_9NOCA</name>
<evidence type="ECO:0000313" key="10">
    <source>
        <dbReference type="Proteomes" id="UP000654257"/>
    </source>
</evidence>
<evidence type="ECO:0000256" key="6">
    <source>
        <dbReference type="ARBA" id="ARBA00023136"/>
    </source>
</evidence>
<reference evidence="9" key="2">
    <citation type="submission" date="2020-09" db="EMBL/GenBank/DDBJ databases">
        <authorList>
            <person name="Sun Q."/>
            <person name="Sedlacek I."/>
        </authorList>
    </citation>
    <scope>NUCLEOTIDE SEQUENCE</scope>
    <source>
        <strain evidence="9">CCM 7905</strain>
    </source>
</reference>
<dbReference type="Gene3D" id="3.90.550.10">
    <property type="entry name" value="Spore Coat Polysaccharide Biosynthesis Protein SpsA, Chain A"/>
    <property type="match status" value="1"/>
</dbReference>
<keyword evidence="2" id="KW-0328">Glycosyltransferase</keyword>
<proteinExistence type="predicted"/>
<feature type="transmembrane region" description="Helical" evidence="7">
    <location>
        <begin position="397"/>
        <end position="419"/>
    </location>
</feature>
<feature type="domain" description="Glycosyltransferase 2-like" evidence="8">
    <location>
        <begin position="200"/>
        <end position="390"/>
    </location>
</feature>
<dbReference type="PANTHER" id="PTHR43867">
    <property type="entry name" value="CELLULOSE SYNTHASE CATALYTIC SUBUNIT A [UDP-FORMING]"/>
    <property type="match status" value="1"/>
</dbReference>
<evidence type="ECO:0000256" key="1">
    <source>
        <dbReference type="ARBA" id="ARBA00004141"/>
    </source>
</evidence>
<feature type="transmembrane region" description="Helical" evidence="7">
    <location>
        <begin position="471"/>
        <end position="491"/>
    </location>
</feature>
<dbReference type="GO" id="GO:0016757">
    <property type="term" value="F:glycosyltransferase activity"/>
    <property type="evidence" value="ECO:0007669"/>
    <property type="project" value="UniProtKB-KW"/>
</dbReference>
<evidence type="ECO:0000256" key="3">
    <source>
        <dbReference type="ARBA" id="ARBA00022679"/>
    </source>
</evidence>
<evidence type="ECO:0000256" key="7">
    <source>
        <dbReference type="SAM" id="Phobius"/>
    </source>
</evidence>
<dbReference type="RefSeq" id="WP_188547992.1">
    <property type="nucleotide sequence ID" value="NZ_BMCU01000009.1"/>
</dbReference>
<dbReference type="GO" id="GO:0016020">
    <property type="term" value="C:membrane"/>
    <property type="evidence" value="ECO:0007669"/>
    <property type="project" value="UniProtKB-SubCell"/>
</dbReference>
<gene>
    <name evidence="9" type="ORF">GCM10007304_48990</name>
</gene>
<dbReference type="InterPro" id="IPR001173">
    <property type="entry name" value="Glyco_trans_2-like"/>
</dbReference>
<dbReference type="CDD" id="cd06421">
    <property type="entry name" value="CESA_CelA_like"/>
    <property type="match status" value="1"/>
</dbReference>
<dbReference type="SUPFAM" id="SSF53448">
    <property type="entry name" value="Nucleotide-diphospho-sugar transferases"/>
    <property type="match status" value="1"/>
</dbReference>
<dbReference type="Proteomes" id="UP000654257">
    <property type="component" value="Unassembled WGS sequence"/>
</dbReference>
<evidence type="ECO:0000256" key="4">
    <source>
        <dbReference type="ARBA" id="ARBA00022692"/>
    </source>
</evidence>
<feature type="transmembrane region" description="Helical" evidence="7">
    <location>
        <begin position="46"/>
        <end position="65"/>
    </location>
</feature>
<evidence type="ECO:0000259" key="8">
    <source>
        <dbReference type="Pfam" id="PF13632"/>
    </source>
</evidence>
<feature type="transmembrane region" description="Helical" evidence="7">
    <location>
        <begin position="367"/>
        <end position="391"/>
    </location>
</feature>
<feature type="transmembrane region" description="Helical" evidence="7">
    <location>
        <begin position="503"/>
        <end position="527"/>
    </location>
</feature>
<protein>
    <recommendedName>
        <fullName evidence="8">Glycosyltransferase 2-like domain-containing protein</fullName>
    </recommendedName>
</protein>
<comment type="caution">
    <text evidence="9">The sequence shown here is derived from an EMBL/GenBank/DDBJ whole genome shotgun (WGS) entry which is preliminary data.</text>
</comment>
<keyword evidence="10" id="KW-1185">Reference proteome</keyword>